<proteinExistence type="predicted"/>
<protein>
    <submittedName>
        <fullName evidence="1">DUF2949 domain-containing protein</fullName>
    </submittedName>
</protein>
<gene>
    <name evidence="1" type="ORF">HJG54_07880</name>
</gene>
<dbReference type="AlphaFoldDB" id="A0AA96WD63"/>
<dbReference type="RefSeq" id="WP_036003425.1">
    <property type="nucleotide sequence ID" value="NZ_CP053586.1"/>
</dbReference>
<dbReference type="Pfam" id="PF11165">
    <property type="entry name" value="DUF2949"/>
    <property type="match status" value="1"/>
</dbReference>
<organism evidence="1">
    <name type="scientific">Leptolyngbya sp. NK1-12</name>
    <dbReference type="NCBI Taxonomy" id="2547451"/>
    <lineage>
        <taxon>Bacteria</taxon>
        <taxon>Bacillati</taxon>
        <taxon>Cyanobacteriota</taxon>
        <taxon>Cyanophyceae</taxon>
        <taxon>Leptolyngbyales</taxon>
        <taxon>Leptolyngbyaceae</taxon>
        <taxon>Leptolyngbya group</taxon>
        <taxon>Leptolyngbya</taxon>
    </lineage>
</organism>
<evidence type="ECO:0000313" key="1">
    <source>
        <dbReference type="EMBL" id="WNZ22780.1"/>
    </source>
</evidence>
<name>A0AA96WD63_9CYAN</name>
<dbReference type="EMBL" id="CP053586">
    <property type="protein sequence ID" value="WNZ22780.1"/>
    <property type="molecule type" value="Genomic_DNA"/>
</dbReference>
<sequence length="67" mass="7799">MQSSQQQRLIEFLERDLAIPTSAIAIGLRHQEQSVPLPDNLLPMVLWQYGLLTIEQLDQVFEWLEHA</sequence>
<reference evidence="1" key="1">
    <citation type="submission" date="2020-05" db="EMBL/GenBank/DDBJ databases">
        <authorList>
            <person name="Zhu T."/>
            <person name="Keshari N."/>
            <person name="Lu X."/>
        </authorList>
    </citation>
    <scope>NUCLEOTIDE SEQUENCE</scope>
    <source>
        <strain evidence="1">NK1-12</strain>
    </source>
</reference>
<dbReference type="InterPro" id="IPR021336">
    <property type="entry name" value="DUF2949"/>
</dbReference>
<accession>A0AA96WD63</accession>